<dbReference type="OrthoDB" id="10538248at2759"/>
<dbReference type="Proteomes" id="UP000821853">
    <property type="component" value="Unassembled WGS sequence"/>
</dbReference>
<accession>A0A9J6HD44</accession>
<protein>
    <submittedName>
        <fullName evidence="2">Uncharacterized protein</fullName>
    </submittedName>
</protein>
<keyword evidence="1" id="KW-1133">Transmembrane helix</keyword>
<dbReference type="VEuPathDB" id="VectorBase:HLOH_046924"/>
<keyword evidence="1" id="KW-0812">Transmembrane</keyword>
<evidence type="ECO:0000256" key="1">
    <source>
        <dbReference type="SAM" id="Phobius"/>
    </source>
</evidence>
<keyword evidence="1" id="KW-0472">Membrane</keyword>
<reference evidence="2 3" key="1">
    <citation type="journal article" date="2020" name="Cell">
        <title>Large-Scale Comparative Analyses of Tick Genomes Elucidate Their Genetic Diversity and Vector Capacities.</title>
        <authorList>
            <consortium name="Tick Genome and Microbiome Consortium (TIGMIC)"/>
            <person name="Jia N."/>
            <person name="Wang J."/>
            <person name="Shi W."/>
            <person name="Du L."/>
            <person name="Sun Y."/>
            <person name="Zhan W."/>
            <person name="Jiang J.F."/>
            <person name="Wang Q."/>
            <person name="Zhang B."/>
            <person name="Ji P."/>
            <person name="Bell-Sakyi L."/>
            <person name="Cui X.M."/>
            <person name="Yuan T.T."/>
            <person name="Jiang B.G."/>
            <person name="Yang W.F."/>
            <person name="Lam T.T."/>
            <person name="Chang Q.C."/>
            <person name="Ding S.J."/>
            <person name="Wang X.J."/>
            <person name="Zhu J.G."/>
            <person name="Ruan X.D."/>
            <person name="Zhao L."/>
            <person name="Wei J.T."/>
            <person name="Ye R.Z."/>
            <person name="Que T.C."/>
            <person name="Du C.H."/>
            <person name="Zhou Y.H."/>
            <person name="Cheng J.X."/>
            <person name="Dai P.F."/>
            <person name="Guo W.B."/>
            <person name="Han X.H."/>
            <person name="Huang E.J."/>
            <person name="Li L.F."/>
            <person name="Wei W."/>
            <person name="Gao Y.C."/>
            <person name="Liu J.Z."/>
            <person name="Shao H.Z."/>
            <person name="Wang X."/>
            <person name="Wang C.C."/>
            <person name="Yang T.C."/>
            <person name="Huo Q.B."/>
            <person name="Li W."/>
            <person name="Chen H.Y."/>
            <person name="Chen S.E."/>
            <person name="Zhou L.G."/>
            <person name="Ni X.B."/>
            <person name="Tian J.H."/>
            <person name="Sheng Y."/>
            <person name="Liu T."/>
            <person name="Pan Y.S."/>
            <person name="Xia L.Y."/>
            <person name="Li J."/>
            <person name="Zhao F."/>
            <person name="Cao W.C."/>
        </authorList>
    </citation>
    <scope>NUCLEOTIDE SEQUENCE [LARGE SCALE GENOMIC DNA]</scope>
    <source>
        <strain evidence="2">HaeL-2018</strain>
    </source>
</reference>
<sequence>MLTSINTNANINAVHALCGCGALNVRPRVSFGGIFGPGSQALTNNFNHFLCSHLPVWQFSFTLVRALFAASVSHVSGGPQRRFMGRVFVLSAAVSCSVALAAWALYRKMAPAMRRFPEMRADQTDSIVPDFTEPLLSTPGAADGAGISASARNVTEDDLHILGAWRKAVQRF</sequence>
<keyword evidence="3" id="KW-1185">Reference proteome</keyword>
<evidence type="ECO:0000313" key="3">
    <source>
        <dbReference type="Proteomes" id="UP000821853"/>
    </source>
</evidence>
<dbReference type="AlphaFoldDB" id="A0A9J6HD44"/>
<comment type="caution">
    <text evidence="2">The sequence shown here is derived from an EMBL/GenBank/DDBJ whole genome shotgun (WGS) entry which is preliminary data.</text>
</comment>
<dbReference type="EMBL" id="JABSTR010003008">
    <property type="protein sequence ID" value="KAH9384733.1"/>
    <property type="molecule type" value="Genomic_DNA"/>
</dbReference>
<feature type="transmembrane region" description="Helical" evidence="1">
    <location>
        <begin position="87"/>
        <end position="106"/>
    </location>
</feature>
<proteinExistence type="predicted"/>
<organism evidence="2 3">
    <name type="scientific">Haemaphysalis longicornis</name>
    <name type="common">Bush tick</name>
    <dbReference type="NCBI Taxonomy" id="44386"/>
    <lineage>
        <taxon>Eukaryota</taxon>
        <taxon>Metazoa</taxon>
        <taxon>Ecdysozoa</taxon>
        <taxon>Arthropoda</taxon>
        <taxon>Chelicerata</taxon>
        <taxon>Arachnida</taxon>
        <taxon>Acari</taxon>
        <taxon>Parasitiformes</taxon>
        <taxon>Ixodida</taxon>
        <taxon>Ixodoidea</taxon>
        <taxon>Ixodidae</taxon>
        <taxon>Haemaphysalinae</taxon>
        <taxon>Haemaphysalis</taxon>
    </lineage>
</organism>
<evidence type="ECO:0000313" key="2">
    <source>
        <dbReference type="EMBL" id="KAH9384733.1"/>
    </source>
</evidence>
<name>A0A9J6HD44_HAELO</name>
<gene>
    <name evidence="2" type="ORF">HPB48_026747</name>
</gene>